<accession>A0A2M8LFD6</accession>
<dbReference type="InterPro" id="IPR000312">
    <property type="entry name" value="Glycosyl_Trfase_fam3"/>
</dbReference>
<dbReference type="GO" id="GO:0005829">
    <property type="term" value="C:cytosol"/>
    <property type="evidence" value="ECO:0007669"/>
    <property type="project" value="TreeGrafter"/>
</dbReference>
<reference evidence="4 5" key="1">
    <citation type="submission" date="2017-09" db="EMBL/GenBank/DDBJ databases">
        <title>Depth-based differentiation of microbial function through sediment-hosted aquifers and enrichment of novel symbionts in the deep terrestrial subsurface.</title>
        <authorList>
            <person name="Probst A.J."/>
            <person name="Ladd B."/>
            <person name="Jarett J.K."/>
            <person name="Geller-Mcgrath D.E."/>
            <person name="Sieber C.M."/>
            <person name="Emerson J.B."/>
            <person name="Anantharaman K."/>
            <person name="Thomas B.C."/>
            <person name="Malmstrom R."/>
            <person name="Stieglmeier M."/>
            <person name="Klingl A."/>
            <person name="Woyke T."/>
            <person name="Ryan C.M."/>
            <person name="Banfield J.F."/>
        </authorList>
    </citation>
    <scope>NUCLEOTIDE SEQUENCE [LARGE SCALE GENOMIC DNA]</scope>
    <source>
        <strain evidence="4">CG10_big_fil_rev_8_21_14_0_10_48_11</strain>
    </source>
</reference>
<protein>
    <recommendedName>
        <fullName evidence="3">Glycosyl transferase family 3 domain-containing protein</fullName>
    </recommendedName>
</protein>
<name>A0A2M8LFD6_9BACT</name>
<evidence type="ECO:0000313" key="4">
    <source>
        <dbReference type="EMBL" id="PJE76148.1"/>
    </source>
</evidence>
<dbReference type="PANTHER" id="PTHR43285">
    <property type="entry name" value="ANTHRANILATE PHOSPHORIBOSYLTRANSFERASE"/>
    <property type="match status" value="1"/>
</dbReference>
<evidence type="ECO:0000256" key="2">
    <source>
        <dbReference type="ARBA" id="ARBA00022679"/>
    </source>
</evidence>
<dbReference type="PANTHER" id="PTHR43285:SF2">
    <property type="entry name" value="ANTHRANILATE PHOSPHORIBOSYLTRANSFERASE"/>
    <property type="match status" value="1"/>
</dbReference>
<dbReference type="SUPFAM" id="SSF52418">
    <property type="entry name" value="Nucleoside phosphorylase/phosphoribosyltransferase catalytic domain"/>
    <property type="match status" value="1"/>
</dbReference>
<comment type="caution">
    <text evidence="4">The sequence shown here is derived from an EMBL/GenBank/DDBJ whole genome shotgun (WGS) entry which is preliminary data.</text>
</comment>
<dbReference type="InterPro" id="IPR035902">
    <property type="entry name" value="Nuc_phospho_transferase"/>
</dbReference>
<feature type="domain" description="Glycosyl transferase family 3" evidence="3">
    <location>
        <begin position="81"/>
        <end position="219"/>
    </location>
</feature>
<dbReference type="GO" id="GO:0000162">
    <property type="term" value="P:L-tryptophan biosynthetic process"/>
    <property type="evidence" value="ECO:0007669"/>
    <property type="project" value="InterPro"/>
</dbReference>
<organism evidence="4 5">
    <name type="scientific">Candidatus Uhrbacteria bacterium CG10_big_fil_rev_8_21_14_0_10_48_11</name>
    <dbReference type="NCBI Taxonomy" id="1975037"/>
    <lineage>
        <taxon>Bacteria</taxon>
        <taxon>Candidatus Uhriibacteriota</taxon>
    </lineage>
</organism>
<keyword evidence="1" id="KW-0328">Glycosyltransferase</keyword>
<gene>
    <name evidence="4" type="ORF">COV04_01295</name>
</gene>
<evidence type="ECO:0000313" key="5">
    <source>
        <dbReference type="Proteomes" id="UP000231152"/>
    </source>
</evidence>
<dbReference type="AlphaFoldDB" id="A0A2M8LFD6"/>
<dbReference type="GO" id="GO:0004048">
    <property type="term" value="F:anthranilate phosphoribosyltransferase activity"/>
    <property type="evidence" value="ECO:0007669"/>
    <property type="project" value="InterPro"/>
</dbReference>
<dbReference type="InterPro" id="IPR005940">
    <property type="entry name" value="Anthranilate_Pribosyl_Tfrase"/>
</dbReference>
<evidence type="ECO:0000259" key="3">
    <source>
        <dbReference type="Pfam" id="PF00591"/>
    </source>
</evidence>
<evidence type="ECO:0000256" key="1">
    <source>
        <dbReference type="ARBA" id="ARBA00022676"/>
    </source>
</evidence>
<dbReference type="Proteomes" id="UP000231152">
    <property type="component" value="Unassembled WGS sequence"/>
</dbReference>
<dbReference type="Pfam" id="PF00591">
    <property type="entry name" value="Glycos_transf_3"/>
    <property type="match status" value="1"/>
</dbReference>
<proteinExistence type="predicted"/>
<dbReference type="EMBL" id="PFET01000005">
    <property type="protein sequence ID" value="PJE76148.1"/>
    <property type="molecule type" value="Genomic_DNA"/>
</dbReference>
<dbReference type="Gene3D" id="3.40.1030.10">
    <property type="entry name" value="Nucleoside phosphorylase/phosphoribosyltransferase catalytic domain"/>
    <property type="match status" value="1"/>
</dbReference>
<sequence length="242" mass="26206">MADLFTKATAMLGRNTFNERLLRRCLTALAGPRYNPETAGEFLAAQLDRRVPGIEEVLTALDFLCPVKRRLQRIIVEERVLCTSGTGGSTAKAGVNVTSLATLVAASVPGSARYLKYGNVGSRRQVGSSDLWQQLLKVEPMQLTPLLAKQTLASCGFAVVHAQTVTKRFALVQGARRHATGPTIFNLAGPLTCPFEGQRARYAIGVCRSDLLLNYAGCMSWRGMRGACYTGRIPGRGESDEV</sequence>
<keyword evidence="2" id="KW-0808">Transferase</keyword>